<keyword evidence="4" id="KW-0677">Repeat</keyword>
<keyword evidence="2" id="KW-0964">Secreted</keyword>
<protein>
    <submittedName>
        <fullName evidence="6">HMCN1-like protein</fullName>
    </submittedName>
</protein>
<dbReference type="Pfam" id="PF00090">
    <property type="entry name" value="TSP_1"/>
    <property type="match status" value="7"/>
</dbReference>
<dbReference type="PANTHER" id="PTHR22906">
    <property type="entry name" value="PROPERDIN"/>
    <property type="match status" value="1"/>
</dbReference>
<gene>
    <name evidence="6" type="ORF">MAR_000649</name>
</gene>
<evidence type="ECO:0000256" key="3">
    <source>
        <dbReference type="ARBA" id="ARBA00022729"/>
    </source>
</evidence>
<sequence length="538" mass="56784">MPEQKSPSNTVDGGYTLWSSWVACSDTCGDGTKSRSRTCTNPEPRYGGLDCVGDSTDSTSCYDGPCPIDGGFTSWSTWGTCTMTCGGGTQSRSRTCTNPEPQYGGLDCDDVSTESQSCNDGPCPIDGGYALWSSWDACSVTCGDGIESRSRSCTSPEPQYGGMDCIGDSVESQPCNDGQCPIVGGYTLWSSWDACSATCDDGTQSRTRSCTNPEPQNGGLNCVGDSSESQSCNDGPCPVEGGYTVWSDWDACSVTCDDGTQSRSRTCTNPEPQYGGLDCVGDSTETQPCTDGPCPVDGGFTPWSSWNACSVTCDDGTQSRSRTCSNPEPQYGGLDCVGDSTESQSCNDGPFHGMDVQLRAVTAPSPGHVRVLTQNPNMAAWTVLEIPRTMNYDPHTVNGFWMAWETWGACSTTCNGGTRQRTRECIPPQHGGSGCSGHLSEFAVCSMVPCPAGEENEYDNNTYNYILSTADGQSGLPGARARFLVATGSFHVRALAATPRPSGEGVIVTASTSKHSHARSTYALWMVPGAPGLLGRPV</sequence>
<evidence type="ECO:0000313" key="6">
    <source>
        <dbReference type="EMBL" id="WAR18811.1"/>
    </source>
</evidence>
<organism evidence="6 7">
    <name type="scientific">Mya arenaria</name>
    <name type="common">Soft-shell clam</name>
    <dbReference type="NCBI Taxonomy" id="6604"/>
    <lineage>
        <taxon>Eukaryota</taxon>
        <taxon>Metazoa</taxon>
        <taxon>Spiralia</taxon>
        <taxon>Lophotrochozoa</taxon>
        <taxon>Mollusca</taxon>
        <taxon>Bivalvia</taxon>
        <taxon>Autobranchia</taxon>
        <taxon>Heteroconchia</taxon>
        <taxon>Euheterodonta</taxon>
        <taxon>Imparidentia</taxon>
        <taxon>Neoheterodontei</taxon>
        <taxon>Myida</taxon>
        <taxon>Myoidea</taxon>
        <taxon>Myidae</taxon>
        <taxon>Mya</taxon>
    </lineage>
</organism>
<keyword evidence="7" id="KW-1185">Reference proteome</keyword>
<keyword evidence="3" id="KW-0732">Signal</keyword>
<dbReference type="PROSITE" id="PS50092">
    <property type="entry name" value="TSP1"/>
    <property type="match status" value="7"/>
</dbReference>
<evidence type="ECO:0000256" key="4">
    <source>
        <dbReference type="ARBA" id="ARBA00022737"/>
    </source>
</evidence>
<proteinExistence type="predicted"/>
<dbReference type="InterPro" id="IPR052065">
    <property type="entry name" value="Compl_asym_regulator"/>
</dbReference>
<evidence type="ECO:0000256" key="2">
    <source>
        <dbReference type="ARBA" id="ARBA00022525"/>
    </source>
</evidence>
<dbReference type="PRINTS" id="PR01705">
    <property type="entry name" value="TSP1REPEAT"/>
</dbReference>
<dbReference type="Gene3D" id="2.20.100.10">
    <property type="entry name" value="Thrombospondin type-1 (TSP1) repeat"/>
    <property type="match status" value="7"/>
</dbReference>
<dbReference type="SMART" id="SM00209">
    <property type="entry name" value="TSP1"/>
    <property type="match status" value="7"/>
</dbReference>
<dbReference type="PANTHER" id="PTHR22906:SF43">
    <property type="entry name" value="PROPERDIN"/>
    <property type="match status" value="1"/>
</dbReference>
<evidence type="ECO:0000256" key="1">
    <source>
        <dbReference type="ARBA" id="ARBA00004613"/>
    </source>
</evidence>
<reference evidence="6" key="1">
    <citation type="submission" date="2022-11" db="EMBL/GenBank/DDBJ databases">
        <title>Centuries of genome instability and evolution in soft-shell clam transmissible cancer (bioRxiv).</title>
        <authorList>
            <person name="Hart S.F.M."/>
            <person name="Yonemitsu M.A."/>
            <person name="Giersch R.M."/>
            <person name="Beal B.F."/>
            <person name="Arriagada G."/>
            <person name="Davis B.W."/>
            <person name="Ostrander E.A."/>
            <person name="Goff S.P."/>
            <person name="Metzger M.J."/>
        </authorList>
    </citation>
    <scope>NUCLEOTIDE SEQUENCE</scope>
    <source>
        <strain evidence="6">MELC-2E11</strain>
        <tissue evidence="6">Siphon/mantle</tissue>
    </source>
</reference>
<comment type="subcellular location">
    <subcellularLocation>
        <location evidence="1">Secreted</location>
    </subcellularLocation>
</comment>
<dbReference type="EMBL" id="CP111022">
    <property type="protein sequence ID" value="WAR18811.1"/>
    <property type="molecule type" value="Genomic_DNA"/>
</dbReference>
<evidence type="ECO:0000313" key="7">
    <source>
        <dbReference type="Proteomes" id="UP001164746"/>
    </source>
</evidence>
<dbReference type="InterPro" id="IPR000884">
    <property type="entry name" value="TSP1_rpt"/>
</dbReference>
<evidence type="ECO:0000256" key="5">
    <source>
        <dbReference type="ARBA" id="ARBA00023157"/>
    </source>
</evidence>
<name>A0ABY7FCV7_MYAAR</name>
<keyword evidence="5" id="KW-1015">Disulfide bond</keyword>
<dbReference type="Proteomes" id="UP001164746">
    <property type="component" value="Chromosome 11"/>
</dbReference>
<dbReference type="SUPFAM" id="SSF82895">
    <property type="entry name" value="TSP-1 type 1 repeat"/>
    <property type="match status" value="7"/>
</dbReference>
<dbReference type="PROSITE" id="PS51257">
    <property type="entry name" value="PROKAR_LIPOPROTEIN"/>
    <property type="match status" value="1"/>
</dbReference>
<accession>A0ABY7FCV7</accession>
<dbReference type="InterPro" id="IPR036383">
    <property type="entry name" value="TSP1_rpt_sf"/>
</dbReference>